<gene>
    <name evidence="2" type="ORF">LUZ63_012534</name>
</gene>
<proteinExistence type="predicted"/>
<dbReference type="OrthoDB" id="694831at2759"/>
<sequence length="335" mass="38073">MSEKGKSLNMEGSPSPSDFPDWAHLPLAAVHLISEKVKSITDYVRFRAVCSPWRSATLPKPRHLPPQLAWLMIPYDPFSTYKKDDGVRLFYDLWESKMRKLRLPETIGLQNGLAGDFAISKVTFSAALTDPNCLITVFLAGCKSILYCRVKEPCWMTVANPPNSFGKFADATCYNGRFYLLYQRALLIIDSKKPMERITYVLKPEWYGVSKNFLEGKSGVYVLLAFLPKGKFELYQFQEQPMTLKQITNITNTVIFDGDNNYFLAVCSDDRDLLDGGPLYMYTSVPFAGKHEVVLRYNIYCVKRDEGMIEPVVCDLGEAPLDSPIPAMWFQPSFV</sequence>
<dbReference type="EMBL" id="JAMQYH010000003">
    <property type="protein sequence ID" value="KAJ1695836.1"/>
    <property type="molecule type" value="Genomic_DNA"/>
</dbReference>
<evidence type="ECO:0000313" key="2">
    <source>
        <dbReference type="EMBL" id="KAJ1695836.1"/>
    </source>
</evidence>
<evidence type="ECO:0000259" key="1">
    <source>
        <dbReference type="Pfam" id="PF03478"/>
    </source>
</evidence>
<dbReference type="PANTHER" id="PTHR33110">
    <property type="entry name" value="F-BOX/KELCH-REPEAT PROTEIN-RELATED"/>
    <property type="match status" value="1"/>
</dbReference>
<keyword evidence="3" id="KW-1185">Reference proteome</keyword>
<dbReference type="Proteomes" id="UP001151287">
    <property type="component" value="Unassembled WGS sequence"/>
</dbReference>
<name>A0A9Q0CKZ9_9POAL</name>
<reference evidence="2" key="1">
    <citation type="journal article" date="2022" name="Cell">
        <title>Repeat-based holocentromeres influence genome architecture and karyotype evolution.</title>
        <authorList>
            <person name="Hofstatter P.G."/>
            <person name="Thangavel G."/>
            <person name="Lux T."/>
            <person name="Neumann P."/>
            <person name="Vondrak T."/>
            <person name="Novak P."/>
            <person name="Zhang M."/>
            <person name="Costa L."/>
            <person name="Castellani M."/>
            <person name="Scott A."/>
            <person name="Toegelov H."/>
            <person name="Fuchs J."/>
            <person name="Mata-Sucre Y."/>
            <person name="Dias Y."/>
            <person name="Vanzela A.L.L."/>
            <person name="Huettel B."/>
            <person name="Almeida C.C.S."/>
            <person name="Simkova H."/>
            <person name="Souza G."/>
            <person name="Pedrosa-Harand A."/>
            <person name="Macas J."/>
            <person name="Mayer K.F.X."/>
            <person name="Houben A."/>
            <person name="Marques A."/>
        </authorList>
    </citation>
    <scope>NUCLEOTIDE SEQUENCE</scope>
    <source>
        <strain evidence="2">RhyBre1mFocal</strain>
    </source>
</reference>
<evidence type="ECO:0000313" key="3">
    <source>
        <dbReference type="Proteomes" id="UP001151287"/>
    </source>
</evidence>
<protein>
    <recommendedName>
        <fullName evidence="1">KIB1-4 beta-propeller domain-containing protein</fullName>
    </recommendedName>
</protein>
<comment type="caution">
    <text evidence="2">The sequence shown here is derived from an EMBL/GenBank/DDBJ whole genome shotgun (WGS) entry which is preliminary data.</text>
</comment>
<accession>A0A9Q0CKZ9</accession>
<dbReference type="AlphaFoldDB" id="A0A9Q0CKZ9"/>
<dbReference type="InterPro" id="IPR005174">
    <property type="entry name" value="KIB1-4_b-propeller"/>
</dbReference>
<feature type="domain" description="KIB1-4 beta-propeller" evidence="1">
    <location>
        <begin position="101"/>
        <end position="268"/>
    </location>
</feature>
<dbReference type="Pfam" id="PF03478">
    <property type="entry name" value="Beta-prop_KIB1-4"/>
    <property type="match status" value="1"/>
</dbReference>
<organism evidence="2 3">
    <name type="scientific">Rhynchospora breviuscula</name>
    <dbReference type="NCBI Taxonomy" id="2022672"/>
    <lineage>
        <taxon>Eukaryota</taxon>
        <taxon>Viridiplantae</taxon>
        <taxon>Streptophyta</taxon>
        <taxon>Embryophyta</taxon>
        <taxon>Tracheophyta</taxon>
        <taxon>Spermatophyta</taxon>
        <taxon>Magnoliopsida</taxon>
        <taxon>Liliopsida</taxon>
        <taxon>Poales</taxon>
        <taxon>Cyperaceae</taxon>
        <taxon>Cyperoideae</taxon>
        <taxon>Rhynchosporeae</taxon>
        <taxon>Rhynchospora</taxon>
    </lineage>
</organism>